<evidence type="ECO:0000313" key="3">
    <source>
        <dbReference type="EMBL" id="SEQ17418.1"/>
    </source>
</evidence>
<organism evidence="3 4">
    <name type="scientific">Ignavigranum ruoffiae</name>
    <dbReference type="NCBI Taxonomy" id="89093"/>
    <lineage>
        <taxon>Bacteria</taxon>
        <taxon>Bacillati</taxon>
        <taxon>Bacillota</taxon>
        <taxon>Bacilli</taxon>
        <taxon>Lactobacillales</taxon>
        <taxon>Aerococcaceae</taxon>
        <taxon>Ignavigranum</taxon>
    </lineage>
</organism>
<evidence type="ECO:0000313" key="4">
    <source>
        <dbReference type="Proteomes" id="UP000198833"/>
    </source>
</evidence>
<keyword evidence="4" id="KW-1185">Reference proteome</keyword>
<feature type="domain" description="Glycosyltransferase subfamily 4-like N-terminal" evidence="2">
    <location>
        <begin position="21"/>
        <end position="184"/>
    </location>
</feature>
<dbReference type="InterPro" id="IPR050194">
    <property type="entry name" value="Glycosyltransferase_grp1"/>
</dbReference>
<reference evidence="3 4" key="1">
    <citation type="submission" date="2016-10" db="EMBL/GenBank/DDBJ databases">
        <authorList>
            <person name="de Groot N.N."/>
        </authorList>
    </citation>
    <scope>NUCLEOTIDE SEQUENCE [LARGE SCALE GENOMIC DNA]</scope>
    <source>
        <strain evidence="3 4">DSM 15695</strain>
    </source>
</reference>
<gene>
    <name evidence="3" type="ORF">SAMN04488558_10620</name>
</gene>
<dbReference type="Pfam" id="PF13439">
    <property type="entry name" value="Glyco_transf_4"/>
    <property type="match status" value="1"/>
</dbReference>
<dbReference type="InterPro" id="IPR028098">
    <property type="entry name" value="Glyco_trans_4-like_N"/>
</dbReference>
<dbReference type="RefSeq" id="WP_092571788.1">
    <property type="nucleotide sequence ID" value="NZ_CALUDV010000017.1"/>
</dbReference>
<evidence type="ECO:0000259" key="2">
    <source>
        <dbReference type="Pfam" id="PF13439"/>
    </source>
</evidence>
<sequence length="383" mass="43731">MEPKRTVKTLRVLHIMSSYGGGISTFIQNIASQVHAFNIQFDVVTYSEVPDSFRQQIQHTGGDVYQLKNPKKEGWRSFKHSYTRVLELYPYDVIHCHIAGYRAGVYKILARPYGVKRFYIHAHHILDDSDRRISKQMSVQVNQQINRYLSDGYLGCSTLAIKSLFGYSIPSQQMMRIPNSIDPTDFLYDPDDYRTLRLEGRTNLGAQQDDLLFGQIGRLDPIKNHRLTLDIAQYMKEHHLPGRFLIVGQGELMHELQAEVQQRGLDQQVSLLGRISPIAPFFPVIDALIFPSLREGLGTVAIESQAAGVPVVMSFNLPAETDLGLERVKRVKLDQAPAVWYEALVAMSKLQRIPPQTRLQAIQGNQYTNKEAARLYNRYLRES</sequence>
<proteinExistence type="predicted"/>
<dbReference type="PANTHER" id="PTHR45947">
    <property type="entry name" value="SULFOQUINOVOSYL TRANSFERASE SQD2"/>
    <property type="match status" value="1"/>
</dbReference>
<dbReference type="SUPFAM" id="SSF53756">
    <property type="entry name" value="UDP-Glycosyltransferase/glycogen phosphorylase"/>
    <property type="match status" value="1"/>
</dbReference>
<protein>
    <submittedName>
        <fullName evidence="3">Glycosyltransferase involved in cell wall bisynthesis</fullName>
    </submittedName>
</protein>
<dbReference type="AlphaFoldDB" id="A0A1H9DXD9"/>
<dbReference type="EMBL" id="FOEN01000006">
    <property type="protein sequence ID" value="SEQ17418.1"/>
    <property type="molecule type" value="Genomic_DNA"/>
</dbReference>
<accession>A0A1H9DXD9</accession>
<dbReference type="STRING" id="89093.SAMN04488558_10620"/>
<dbReference type="GO" id="GO:0016757">
    <property type="term" value="F:glycosyltransferase activity"/>
    <property type="evidence" value="ECO:0007669"/>
    <property type="project" value="InterPro"/>
</dbReference>
<dbReference type="Gene3D" id="3.40.50.2000">
    <property type="entry name" value="Glycogen Phosphorylase B"/>
    <property type="match status" value="2"/>
</dbReference>
<dbReference type="Pfam" id="PF00534">
    <property type="entry name" value="Glycos_transf_1"/>
    <property type="match status" value="1"/>
</dbReference>
<dbReference type="Proteomes" id="UP000198833">
    <property type="component" value="Unassembled WGS sequence"/>
</dbReference>
<dbReference type="PANTHER" id="PTHR45947:SF3">
    <property type="entry name" value="SULFOQUINOVOSYL TRANSFERASE SQD2"/>
    <property type="match status" value="1"/>
</dbReference>
<dbReference type="InterPro" id="IPR001296">
    <property type="entry name" value="Glyco_trans_1"/>
</dbReference>
<dbReference type="OrthoDB" id="9804196at2"/>
<evidence type="ECO:0000259" key="1">
    <source>
        <dbReference type="Pfam" id="PF00534"/>
    </source>
</evidence>
<keyword evidence="3" id="KW-0808">Transferase</keyword>
<feature type="domain" description="Glycosyl transferase family 1" evidence="1">
    <location>
        <begin position="202"/>
        <end position="314"/>
    </location>
</feature>
<name>A0A1H9DXD9_9LACT</name>